<comment type="caution">
    <text evidence="1">The sequence shown here is derived from an EMBL/GenBank/DDBJ whole genome shotgun (WGS) entry which is preliminary data.</text>
</comment>
<accession>A0A9D4RJE9</accession>
<keyword evidence="2" id="KW-1185">Reference proteome</keyword>
<reference evidence="1" key="1">
    <citation type="journal article" date="2019" name="bioRxiv">
        <title>The Genome of the Zebra Mussel, Dreissena polymorpha: A Resource for Invasive Species Research.</title>
        <authorList>
            <person name="McCartney M.A."/>
            <person name="Auch B."/>
            <person name="Kono T."/>
            <person name="Mallez S."/>
            <person name="Zhang Y."/>
            <person name="Obille A."/>
            <person name="Becker A."/>
            <person name="Abrahante J.E."/>
            <person name="Garbe J."/>
            <person name="Badalamenti J.P."/>
            <person name="Herman A."/>
            <person name="Mangelson H."/>
            <person name="Liachko I."/>
            <person name="Sullivan S."/>
            <person name="Sone E.D."/>
            <person name="Koren S."/>
            <person name="Silverstein K.A.T."/>
            <person name="Beckman K.B."/>
            <person name="Gohl D.M."/>
        </authorList>
    </citation>
    <scope>NUCLEOTIDE SEQUENCE</scope>
    <source>
        <strain evidence="1">Duluth1</strain>
        <tissue evidence="1">Whole animal</tissue>
    </source>
</reference>
<evidence type="ECO:0000313" key="1">
    <source>
        <dbReference type="EMBL" id="KAH3870886.1"/>
    </source>
</evidence>
<gene>
    <name evidence="1" type="ORF">DPMN_034077</name>
</gene>
<proteinExistence type="predicted"/>
<dbReference type="Proteomes" id="UP000828390">
    <property type="component" value="Unassembled WGS sequence"/>
</dbReference>
<evidence type="ECO:0000313" key="2">
    <source>
        <dbReference type="Proteomes" id="UP000828390"/>
    </source>
</evidence>
<organism evidence="1 2">
    <name type="scientific">Dreissena polymorpha</name>
    <name type="common">Zebra mussel</name>
    <name type="synonym">Mytilus polymorpha</name>
    <dbReference type="NCBI Taxonomy" id="45954"/>
    <lineage>
        <taxon>Eukaryota</taxon>
        <taxon>Metazoa</taxon>
        <taxon>Spiralia</taxon>
        <taxon>Lophotrochozoa</taxon>
        <taxon>Mollusca</taxon>
        <taxon>Bivalvia</taxon>
        <taxon>Autobranchia</taxon>
        <taxon>Heteroconchia</taxon>
        <taxon>Euheterodonta</taxon>
        <taxon>Imparidentia</taxon>
        <taxon>Neoheterodontei</taxon>
        <taxon>Myida</taxon>
        <taxon>Dreissenoidea</taxon>
        <taxon>Dreissenidae</taxon>
        <taxon>Dreissena</taxon>
    </lineage>
</organism>
<sequence>MAPNVGPVTLAILHRTCPWVRRDRLYTVFCLEFEDKFQLGRENVTVPNLNGIGGRICGGSVSSVGRAFAL</sequence>
<dbReference type="EMBL" id="JAIWYP010000002">
    <property type="protein sequence ID" value="KAH3870886.1"/>
    <property type="molecule type" value="Genomic_DNA"/>
</dbReference>
<dbReference type="AlphaFoldDB" id="A0A9D4RJE9"/>
<reference evidence="1" key="2">
    <citation type="submission" date="2020-11" db="EMBL/GenBank/DDBJ databases">
        <authorList>
            <person name="McCartney M.A."/>
            <person name="Auch B."/>
            <person name="Kono T."/>
            <person name="Mallez S."/>
            <person name="Becker A."/>
            <person name="Gohl D.M."/>
            <person name="Silverstein K.A.T."/>
            <person name="Koren S."/>
            <person name="Bechman K.B."/>
            <person name="Herman A."/>
            <person name="Abrahante J.E."/>
            <person name="Garbe J."/>
        </authorList>
    </citation>
    <scope>NUCLEOTIDE SEQUENCE</scope>
    <source>
        <strain evidence="1">Duluth1</strain>
        <tissue evidence="1">Whole animal</tissue>
    </source>
</reference>
<protein>
    <submittedName>
        <fullName evidence="1">Uncharacterized protein</fullName>
    </submittedName>
</protein>
<name>A0A9D4RJE9_DREPO</name>